<dbReference type="EMBL" id="ML977033">
    <property type="protein sequence ID" value="KAF1949695.1"/>
    <property type="molecule type" value="Genomic_DNA"/>
</dbReference>
<dbReference type="Pfam" id="PF00004">
    <property type="entry name" value="AAA"/>
    <property type="match status" value="1"/>
</dbReference>
<accession>A0A6A5T9Q2</accession>
<keyword evidence="6" id="KW-1185">Reference proteome</keyword>
<evidence type="ECO:0000259" key="3">
    <source>
        <dbReference type="Pfam" id="PF22942"/>
    </source>
</evidence>
<dbReference type="AlphaFoldDB" id="A0A6A5T9Q2"/>
<reference evidence="5" key="1">
    <citation type="journal article" date="2020" name="Stud. Mycol.">
        <title>101 Dothideomycetes genomes: a test case for predicting lifestyles and emergence of pathogens.</title>
        <authorList>
            <person name="Haridas S."/>
            <person name="Albert R."/>
            <person name="Binder M."/>
            <person name="Bloem J."/>
            <person name="Labutti K."/>
            <person name="Salamov A."/>
            <person name="Andreopoulos B."/>
            <person name="Baker S."/>
            <person name="Barry K."/>
            <person name="Bills G."/>
            <person name="Bluhm B."/>
            <person name="Cannon C."/>
            <person name="Castanera R."/>
            <person name="Culley D."/>
            <person name="Daum C."/>
            <person name="Ezra D."/>
            <person name="Gonzalez J."/>
            <person name="Henrissat B."/>
            <person name="Kuo A."/>
            <person name="Liang C."/>
            <person name="Lipzen A."/>
            <person name="Lutzoni F."/>
            <person name="Magnuson J."/>
            <person name="Mondo S."/>
            <person name="Nolan M."/>
            <person name="Ohm R."/>
            <person name="Pangilinan J."/>
            <person name="Park H.-J."/>
            <person name="Ramirez L."/>
            <person name="Alfaro M."/>
            <person name="Sun H."/>
            <person name="Tritt A."/>
            <person name="Yoshinaga Y."/>
            <person name="Zwiers L.-H."/>
            <person name="Turgeon B."/>
            <person name="Goodwin S."/>
            <person name="Spatafora J."/>
            <person name="Crous P."/>
            <person name="Grigoriev I."/>
        </authorList>
    </citation>
    <scope>NUCLEOTIDE SEQUENCE</scope>
    <source>
        <strain evidence="5">CBS 675.92</strain>
    </source>
</reference>
<evidence type="ECO:0000259" key="4">
    <source>
        <dbReference type="Pfam" id="PF23232"/>
    </source>
</evidence>
<dbReference type="PANTHER" id="PTHR46411:SF3">
    <property type="entry name" value="AAA+ ATPASE DOMAIN-CONTAINING PROTEIN"/>
    <property type="match status" value="1"/>
</dbReference>
<feature type="region of interest" description="Disordered" evidence="1">
    <location>
        <begin position="178"/>
        <end position="208"/>
    </location>
</feature>
<proteinExistence type="predicted"/>
<dbReference type="Pfam" id="PF22942">
    <property type="entry name" value="DUF7025"/>
    <property type="match status" value="1"/>
</dbReference>
<dbReference type="OrthoDB" id="10042665at2759"/>
<dbReference type="InterPro" id="IPR056599">
    <property type="entry name" value="AAA_lid_fung"/>
</dbReference>
<dbReference type="Gene3D" id="3.40.50.300">
    <property type="entry name" value="P-loop containing nucleotide triphosphate hydrolases"/>
    <property type="match status" value="1"/>
</dbReference>
<dbReference type="PANTHER" id="PTHR46411">
    <property type="entry name" value="FAMILY ATPASE, PUTATIVE-RELATED"/>
    <property type="match status" value="1"/>
</dbReference>
<organism evidence="5 6">
    <name type="scientific">Byssothecium circinans</name>
    <dbReference type="NCBI Taxonomy" id="147558"/>
    <lineage>
        <taxon>Eukaryota</taxon>
        <taxon>Fungi</taxon>
        <taxon>Dikarya</taxon>
        <taxon>Ascomycota</taxon>
        <taxon>Pezizomycotina</taxon>
        <taxon>Dothideomycetes</taxon>
        <taxon>Pleosporomycetidae</taxon>
        <taxon>Pleosporales</taxon>
        <taxon>Massarineae</taxon>
        <taxon>Massarinaceae</taxon>
        <taxon>Byssothecium</taxon>
    </lineage>
</organism>
<evidence type="ECO:0000313" key="6">
    <source>
        <dbReference type="Proteomes" id="UP000800035"/>
    </source>
</evidence>
<protein>
    <submittedName>
        <fullName evidence="5">P-loop containing nucleoside triphosphate hydrolase protein</fullName>
    </submittedName>
</protein>
<dbReference type="GO" id="GO:0016887">
    <property type="term" value="F:ATP hydrolysis activity"/>
    <property type="evidence" value="ECO:0007669"/>
    <property type="project" value="InterPro"/>
</dbReference>
<evidence type="ECO:0000259" key="2">
    <source>
        <dbReference type="Pfam" id="PF00004"/>
    </source>
</evidence>
<keyword evidence="5" id="KW-0378">Hydrolase</keyword>
<evidence type="ECO:0000256" key="1">
    <source>
        <dbReference type="SAM" id="MobiDB-lite"/>
    </source>
</evidence>
<name>A0A6A5T9Q2_9PLEO</name>
<dbReference type="Proteomes" id="UP000800035">
    <property type="component" value="Unassembled WGS sequence"/>
</dbReference>
<dbReference type="InterPro" id="IPR027417">
    <property type="entry name" value="P-loop_NTPase"/>
</dbReference>
<feature type="domain" description="DUF7025" evidence="3">
    <location>
        <begin position="63"/>
        <end position="163"/>
    </location>
</feature>
<evidence type="ECO:0000313" key="5">
    <source>
        <dbReference type="EMBL" id="KAF1949695.1"/>
    </source>
</evidence>
<feature type="domain" description="AAA+ ATPase lid" evidence="4">
    <location>
        <begin position="452"/>
        <end position="545"/>
    </location>
</feature>
<dbReference type="InterPro" id="IPR003959">
    <property type="entry name" value="ATPase_AAA_core"/>
</dbReference>
<dbReference type="CDD" id="cd19481">
    <property type="entry name" value="RecA-like_protease"/>
    <property type="match status" value="1"/>
</dbReference>
<dbReference type="SUPFAM" id="SSF52540">
    <property type="entry name" value="P-loop containing nucleoside triphosphate hydrolases"/>
    <property type="match status" value="1"/>
</dbReference>
<feature type="domain" description="ATPase AAA-type core" evidence="2">
    <location>
        <begin position="317"/>
        <end position="446"/>
    </location>
</feature>
<dbReference type="GO" id="GO:0005524">
    <property type="term" value="F:ATP binding"/>
    <property type="evidence" value="ECO:0007669"/>
    <property type="project" value="InterPro"/>
</dbReference>
<dbReference type="Pfam" id="PF23232">
    <property type="entry name" value="AAA_lid_13"/>
    <property type="match status" value="1"/>
</dbReference>
<dbReference type="InterPro" id="IPR054289">
    <property type="entry name" value="DUF7025"/>
</dbReference>
<gene>
    <name evidence="5" type="ORF">CC80DRAFT_510312</name>
</gene>
<sequence>MDHDAIERDNDKPRKQFNILTLDRVSGEIDKYGAQACSDLKELLRVVSKETDERVVRFFKSRNKATTDRTIAFEYLWTLFRAGDIVFGRPFQGQPQLFVVSHAETSWPWKNNRGNWNEWKLTVWMYDWDGHHFSRRFHEISFGSFDGGKQISVLPFYPIRYHENKQAIQNELLDRGRSQLTPQDDDDSSSVMNEQHSRRASKISRPLRSSDVNSQVMVDFHSYTRYGPETIQLGELIPLEGDFHCRCDECTENKELEKFHRGRYDDDNGNMTSFDKVRLAKDYTKDVLLDLVKHHGSGSGKGRIRDIVLDMGNSLVILLYGPPGVGKTSTAETIAIATKKPLFSVSVSDVGTKAQFVERNLDKVFDLAAQWEAILLIGFNTERNALVSGNATSISVKPATDELTVFLRVLEYYQGELLYSKSCILFLTTNQIAQFDVAVQSRIHIALKYDQLDDEQTEAIFKQFLVQLESEGQVKDMGEIMTWVRSEVIRRKYSFDGRQIRNVISCAMTLARAHGKKLSKDQIMDVVDFVREFKTEFQLQFDRYLSSQAGRDNTNN</sequence>